<keyword evidence="2" id="KW-0560">Oxidoreductase</keyword>
<reference evidence="3" key="2">
    <citation type="submission" date="2013-06" db="EMBL/GenBank/DDBJ databases">
        <title>Draft genome sequence of Clostridium hylemonae (DSM 15053).</title>
        <authorList>
            <person name="Sudarsanam P."/>
            <person name="Ley R."/>
            <person name="Guruge J."/>
            <person name="Turnbaugh P.J."/>
            <person name="Mahowald M."/>
            <person name="Liep D."/>
            <person name="Gordon J."/>
        </authorList>
    </citation>
    <scope>NUCLEOTIDE SEQUENCE</scope>
    <source>
        <strain evidence="3">DSM 15053</strain>
    </source>
</reference>
<evidence type="ECO:0000313" key="3">
    <source>
        <dbReference type="EMBL" id="EEG75110.1"/>
    </source>
</evidence>
<keyword evidence="4" id="KW-1185">Reference proteome</keyword>
<name>C0BZ32_9FIRM</name>
<dbReference type="RefSeq" id="WP_006442407.1">
    <property type="nucleotide sequence ID" value="NZ_CP036524.1"/>
</dbReference>
<dbReference type="eggNOG" id="COG1028">
    <property type="taxonomic scope" value="Bacteria"/>
</dbReference>
<proteinExistence type="inferred from homology"/>
<sequence length="255" mass="27822">MEKKLDNKVVLLTGASKGLGREMAVYLASEGAKLAICARTRDQLEETAKMCTDAGSEAVPVVCDVSDREQLRNFVSTAAEHFGRIDALINNAAYKYSNAPFLEQTEEDLLNAFSSGLFAVWDSMRLCFPYMKEKGGAIVNILSATYAEAIYGEASSNADKGGIRSLSMAAARDWGRHNIRVNTIAPDLRKTFYENVPEEFNDWVQTRETHFATAAGIEGNPKSVGAAAAFLISDDSQWITGQNITVDGGRCILFI</sequence>
<evidence type="ECO:0000256" key="1">
    <source>
        <dbReference type="ARBA" id="ARBA00006484"/>
    </source>
</evidence>
<dbReference type="PANTHER" id="PTHR43639">
    <property type="entry name" value="OXIDOREDUCTASE, SHORT-CHAIN DEHYDROGENASE/REDUCTASE FAMILY (AFU_ORTHOLOGUE AFUA_5G02870)"/>
    <property type="match status" value="1"/>
</dbReference>
<dbReference type="EMBL" id="ABYI02000018">
    <property type="protein sequence ID" value="EEG75110.1"/>
    <property type="molecule type" value="Genomic_DNA"/>
</dbReference>
<dbReference type="InterPro" id="IPR036291">
    <property type="entry name" value="NAD(P)-bd_dom_sf"/>
</dbReference>
<evidence type="ECO:0000256" key="2">
    <source>
        <dbReference type="ARBA" id="ARBA00023002"/>
    </source>
</evidence>
<organism evidence="3 4">
    <name type="scientific">[Clostridium] hylemonae DSM 15053</name>
    <dbReference type="NCBI Taxonomy" id="553973"/>
    <lineage>
        <taxon>Bacteria</taxon>
        <taxon>Bacillati</taxon>
        <taxon>Bacillota</taxon>
        <taxon>Clostridia</taxon>
        <taxon>Lachnospirales</taxon>
        <taxon>Lachnospiraceae</taxon>
    </lineage>
</organism>
<dbReference type="STRING" id="553973.CLOHYLEM_05071"/>
<dbReference type="GO" id="GO:0016491">
    <property type="term" value="F:oxidoreductase activity"/>
    <property type="evidence" value="ECO:0007669"/>
    <property type="project" value="UniProtKB-KW"/>
</dbReference>
<comment type="caution">
    <text evidence="3">The sequence shown here is derived from an EMBL/GenBank/DDBJ whole genome shotgun (WGS) entry which is preliminary data.</text>
</comment>
<protein>
    <submittedName>
        <fullName evidence="3">3-oxoacyl-[acyl-carrier-protein] reductase</fullName>
    </submittedName>
</protein>
<dbReference type="Proteomes" id="UP000004893">
    <property type="component" value="Unassembled WGS sequence"/>
</dbReference>
<dbReference type="FunFam" id="3.40.50.720:FF:000084">
    <property type="entry name" value="Short-chain dehydrogenase reductase"/>
    <property type="match status" value="1"/>
</dbReference>
<dbReference type="CDD" id="cd05233">
    <property type="entry name" value="SDR_c"/>
    <property type="match status" value="1"/>
</dbReference>
<dbReference type="PRINTS" id="PR00081">
    <property type="entry name" value="GDHRDH"/>
</dbReference>
<evidence type="ECO:0000313" key="4">
    <source>
        <dbReference type="Proteomes" id="UP000004893"/>
    </source>
</evidence>
<dbReference type="InterPro" id="IPR002347">
    <property type="entry name" value="SDR_fam"/>
</dbReference>
<gene>
    <name evidence="3" type="ORF">CLOHYLEM_05071</name>
</gene>
<comment type="similarity">
    <text evidence="1">Belongs to the short-chain dehydrogenases/reductases (SDR) family.</text>
</comment>
<dbReference type="Gene3D" id="3.40.50.720">
    <property type="entry name" value="NAD(P)-binding Rossmann-like Domain"/>
    <property type="match status" value="1"/>
</dbReference>
<dbReference type="Pfam" id="PF13561">
    <property type="entry name" value="adh_short_C2"/>
    <property type="match status" value="1"/>
</dbReference>
<dbReference type="HOGENOM" id="CLU_010194_1_0_9"/>
<dbReference type="SUPFAM" id="SSF51735">
    <property type="entry name" value="NAD(P)-binding Rossmann-fold domains"/>
    <property type="match status" value="1"/>
</dbReference>
<dbReference type="PANTHER" id="PTHR43639:SF1">
    <property type="entry name" value="SHORT-CHAIN DEHYDROGENASE_REDUCTASE FAMILY PROTEIN"/>
    <property type="match status" value="1"/>
</dbReference>
<dbReference type="AlphaFoldDB" id="C0BZ32"/>
<dbReference type="PRINTS" id="PR00080">
    <property type="entry name" value="SDRFAMILY"/>
</dbReference>
<dbReference type="OrthoDB" id="9803333at2"/>
<accession>C0BZ32</accession>
<dbReference type="GO" id="GO:0008206">
    <property type="term" value="P:bile acid metabolic process"/>
    <property type="evidence" value="ECO:0007669"/>
    <property type="project" value="UniProtKB-ARBA"/>
</dbReference>
<reference evidence="3" key="1">
    <citation type="submission" date="2009-02" db="EMBL/GenBank/DDBJ databases">
        <authorList>
            <person name="Fulton L."/>
            <person name="Clifton S."/>
            <person name="Fulton B."/>
            <person name="Xu J."/>
            <person name="Minx P."/>
            <person name="Pepin K.H."/>
            <person name="Johnson M."/>
            <person name="Bhonagiri V."/>
            <person name="Nash W.E."/>
            <person name="Mardis E.R."/>
            <person name="Wilson R.K."/>
        </authorList>
    </citation>
    <scope>NUCLEOTIDE SEQUENCE [LARGE SCALE GENOMIC DNA]</scope>
    <source>
        <strain evidence="3">DSM 15053</strain>
    </source>
</reference>